<gene>
    <name evidence="4" type="ORF">PZE19_16605</name>
</gene>
<feature type="domain" description="FAD-binding" evidence="3">
    <location>
        <begin position="1"/>
        <end position="335"/>
    </location>
</feature>
<keyword evidence="5" id="KW-1185">Reference proteome</keyword>
<dbReference type="InterPro" id="IPR050493">
    <property type="entry name" value="FAD-dep_Monooxygenase_BioMet"/>
</dbReference>
<reference evidence="4 5" key="1">
    <citation type="submission" date="2023-03" db="EMBL/GenBank/DDBJ databases">
        <title>Paludisphaera mucosa sp. nov. a novel planctomycete from northern fen.</title>
        <authorList>
            <person name="Ivanova A."/>
        </authorList>
    </citation>
    <scope>NUCLEOTIDE SEQUENCE [LARGE SCALE GENOMIC DNA]</scope>
    <source>
        <strain evidence="4 5">Pla2</strain>
    </source>
</reference>
<comment type="caution">
    <text evidence="4">The sequence shown here is derived from an EMBL/GenBank/DDBJ whole genome shotgun (WGS) entry which is preliminary data.</text>
</comment>
<evidence type="ECO:0000256" key="1">
    <source>
        <dbReference type="ARBA" id="ARBA00023002"/>
    </source>
</evidence>
<dbReference type="PRINTS" id="PR00420">
    <property type="entry name" value="RNGMNOXGNASE"/>
</dbReference>
<dbReference type="Gene3D" id="3.50.50.60">
    <property type="entry name" value="FAD/NAD(P)-binding domain"/>
    <property type="match status" value="1"/>
</dbReference>
<evidence type="ECO:0000259" key="3">
    <source>
        <dbReference type="Pfam" id="PF01494"/>
    </source>
</evidence>
<keyword evidence="1" id="KW-0560">Oxidoreductase</keyword>
<evidence type="ECO:0000256" key="2">
    <source>
        <dbReference type="ARBA" id="ARBA00023033"/>
    </source>
</evidence>
<dbReference type="SUPFAM" id="SSF51905">
    <property type="entry name" value="FAD/NAD(P)-binding domain"/>
    <property type="match status" value="1"/>
</dbReference>
<protein>
    <submittedName>
        <fullName evidence="4">FAD-dependent monooxygenase</fullName>
    </submittedName>
</protein>
<dbReference type="InterPro" id="IPR002938">
    <property type="entry name" value="FAD-bd"/>
</dbReference>
<name>A0ABT6FCX3_9BACT</name>
<organism evidence="4 5">
    <name type="scientific">Paludisphaera mucosa</name>
    <dbReference type="NCBI Taxonomy" id="3030827"/>
    <lineage>
        <taxon>Bacteria</taxon>
        <taxon>Pseudomonadati</taxon>
        <taxon>Planctomycetota</taxon>
        <taxon>Planctomycetia</taxon>
        <taxon>Isosphaerales</taxon>
        <taxon>Isosphaeraceae</taxon>
        <taxon>Paludisphaera</taxon>
    </lineage>
</organism>
<proteinExistence type="predicted"/>
<dbReference type="Pfam" id="PF01494">
    <property type="entry name" value="FAD_binding_3"/>
    <property type="match status" value="1"/>
</dbReference>
<dbReference type="EMBL" id="JARRAG010000002">
    <property type="protein sequence ID" value="MDG3005414.1"/>
    <property type="molecule type" value="Genomic_DNA"/>
</dbReference>
<dbReference type="RefSeq" id="WP_277864360.1">
    <property type="nucleotide sequence ID" value="NZ_JARRAG010000002.1"/>
</dbReference>
<dbReference type="PANTHER" id="PTHR13789:SF309">
    <property type="entry name" value="PUTATIVE (AFU_ORTHOLOGUE AFUA_6G14510)-RELATED"/>
    <property type="match status" value="1"/>
</dbReference>
<dbReference type="PANTHER" id="PTHR13789">
    <property type="entry name" value="MONOOXYGENASE"/>
    <property type="match status" value="1"/>
</dbReference>
<evidence type="ECO:0000313" key="5">
    <source>
        <dbReference type="Proteomes" id="UP001216907"/>
    </source>
</evidence>
<dbReference type="InterPro" id="IPR036188">
    <property type="entry name" value="FAD/NAD-bd_sf"/>
</dbReference>
<dbReference type="Proteomes" id="UP001216907">
    <property type="component" value="Unassembled WGS sequence"/>
</dbReference>
<keyword evidence="2 4" id="KW-0503">Monooxygenase</keyword>
<dbReference type="GO" id="GO:0004497">
    <property type="term" value="F:monooxygenase activity"/>
    <property type="evidence" value="ECO:0007669"/>
    <property type="project" value="UniProtKB-KW"/>
</dbReference>
<sequence length="379" mass="40841">MIVGAGIGGLSAHLAFAGVGFEVAHYERRSELGPAGAGIFIWPDGVKVLRTLGLGERLAAIGNRPDFLVMRGPDGRPLSELPLKEIWDRSGAPGYVVSRTNLQDLLLDAVGPGRLQLGMRCIGLDQSDTEVIVHFDGGLEAIGDLAVGADGIHSAVRSVVAPDVEPSYAGIASWVGIVPNDGVQPEDTVVEYLGEGKRFGLLPLSNNRVYFNFAAAWDRGRPRPATGWSGFLERLFAGWPPQVPAVLRRLEGREPIHLEICDLPHLDRWSSVRVALLGDAAHATTPTVGQGACQALEDVDVLVRCLQSDPADVDGALRRYESERKGRAEEIVAFSRRGLERLHARDESIYGETYRAIHASSAPRTAMTIEGWLARGPNG</sequence>
<accession>A0ABT6FCX3</accession>
<evidence type="ECO:0000313" key="4">
    <source>
        <dbReference type="EMBL" id="MDG3005414.1"/>
    </source>
</evidence>